<reference evidence="6" key="1">
    <citation type="journal article" date="2023" name="Nat. Commun.">
        <title>Diploid and tetraploid genomes of Acorus and the evolution of monocots.</title>
        <authorList>
            <person name="Ma L."/>
            <person name="Liu K.W."/>
            <person name="Li Z."/>
            <person name="Hsiao Y.Y."/>
            <person name="Qi Y."/>
            <person name="Fu T."/>
            <person name="Tang G.D."/>
            <person name="Zhang D."/>
            <person name="Sun W.H."/>
            <person name="Liu D.K."/>
            <person name="Li Y."/>
            <person name="Chen G.Z."/>
            <person name="Liu X.D."/>
            <person name="Liao X.Y."/>
            <person name="Jiang Y.T."/>
            <person name="Yu X."/>
            <person name="Hao Y."/>
            <person name="Huang J."/>
            <person name="Zhao X.W."/>
            <person name="Ke S."/>
            <person name="Chen Y.Y."/>
            <person name="Wu W.L."/>
            <person name="Hsu J.L."/>
            <person name="Lin Y.F."/>
            <person name="Huang M.D."/>
            <person name="Li C.Y."/>
            <person name="Huang L."/>
            <person name="Wang Z.W."/>
            <person name="Zhao X."/>
            <person name="Zhong W.Y."/>
            <person name="Peng D.H."/>
            <person name="Ahmad S."/>
            <person name="Lan S."/>
            <person name="Zhang J.S."/>
            <person name="Tsai W.C."/>
            <person name="Van de Peer Y."/>
            <person name="Liu Z.J."/>
        </authorList>
    </citation>
    <scope>NUCLEOTIDE SEQUENCE</scope>
    <source>
        <strain evidence="6">SCP</strain>
    </source>
</reference>
<dbReference type="Gene3D" id="1.10.246.220">
    <property type="match status" value="1"/>
</dbReference>
<evidence type="ECO:0000256" key="2">
    <source>
        <dbReference type="SAM" id="MobiDB-lite"/>
    </source>
</evidence>
<evidence type="ECO:0000313" key="6">
    <source>
        <dbReference type="EMBL" id="KAK1264812.1"/>
    </source>
</evidence>
<dbReference type="InterPro" id="IPR000626">
    <property type="entry name" value="Ubiquitin-like_dom"/>
</dbReference>
<dbReference type="PROSITE" id="PS51294">
    <property type="entry name" value="HTH_MYB"/>
    <property type="match status" value="1"/>
</dbReference>
<protein>
    <submittedName>
        <fullName evidence="6">Telomere repeat-binding protein 5</fullName>
    </submittedName>
</protein>
<dbReference type="InterPro" id="IPR017930">
    <property type="entry name" value="Myb_dom"/>
</dbReference>
<keyword evidence="1" id="KW-0238">DNA-binding</keyword>
<comment type="caution">
    <text evidence="6">The sequence shown here is derived from an EMBL/GenBank/DDBJ whole genome shotgun (WGS) entry which is preliminary data.</text>
</comment>
<accession>A0AAV9AL70</accession>
<dbReference type="CDD" id="cd17039">
    <property type="entry name" value="Ubl_ubiquitin_like"/>
    <property type="match status" value="1"/>
</dbReference>
<feature type="compositionally biased region" description="Basic and acidic residues" evidence="2">
    <location>
        <begin position="163"/>
        <end position="176"/>
    </location>
</feature>
<feature type="domain" description="HTH myb-type" evidence="5">
    <location>
        <begin position="544"/>
        <end position="602"/>
    </location>
</feature>
<evidence type="ECO:0000259" key="5">
    <source>
        <dbReference type="PROSITE" id="PS51294"/>
    </source>
</evidence>
<dbReference type="Pfam" id="PF00249">
    <property type="entry name" value="Myb_DNA-binding"/>
    <property type="match status" value="1"/>
</dbReference>
<feature type="domain" description="Ubiquitin-like" evidence="3">
    <location>
        <begin position="356"/>
        <end position="426"/>
    </location>
</feature>
<dbReference type="InterPro" id="IPR057625">
    <property type="entry name" value="TPR1-6-like_ubiquitin"/>
</dbReference>
<dbReference type="PROSITE" id="PS50053">
    <property type="entry name" value="UBIQUITIN_2"/>
    <property type="match status" value="1"/>
</dbReference>
<dbReference type="CDD" id="cd11660">
    <property type="entry name" value="SANT_TRF"/>
    <property type="match status" value="1"/>
</dbReference>
<dbReference type="PANTHER" id="PTHR21717:SF70">
    <property type="entry name" value="TELOMERE REPEAT-BINDING PROTEIN 2-RELATED"/>
    <property type="match status" value="1"/>
</dbReference>
<organism evidence="6 7">
    <name type="scientific">Acorus gramineus</name>
    <name type="common">Dwarf sweet flag</name>
    <dbReference type="NCBI Taxonomy" id="55184"/>
    <lineage>
        <taxon>Eukaryota</taxon>
        <taxon>Viridiplantae</taxon>
        <taxon>Streptophyta</taxon>
        <taxon>Embryophyta</taxon>
        <taxon>Tracheophyta</taxon>
        <taxon>Spermatophyta</taxon>
        <taxon>Magnoliopsida</taxon>
        <taxon>Liliopsida</taxon>
        <taxon>Acoraceae</taxon>
        <taxon>Acorus</taxon>
    </lineage>
</organism>
<reference evidence="6" key="2">
    <citation type="submission" date="2023-06" db="EMBL/GenBank/DDBJ databases">
        <authorList>
            <person name="Ma L."/>
            <person name="Liu K.-W."/>
            <person name="Li Z."/>
            <person name="Hsiao Y.-Y."/>
            <person name="Qi Y."/>
            <person name="Fu T."/>
            <person name="Tang G."/>
            <person name="Zhang D."/>
            <person name="Sun W.-H."/>
            <person name="Liu D.-K."/>
            <person name="Li Y."/>
            <person name="Chen G.-Z."/>
            <person name="Liu X.-D."/>
            <person name="Liao X.-Y."/>
            <person name="Jiang Y.-T."/>
            <person name="Yu X."/>
            <person name="Hao Y."/>
            <person name="Huang J."/>
            <person name="Zhao X.-W."/>
            <person name="Ke S."/>
            <person name="Chen Y.-Y."/>
            <person name="Wu W.-L."/>
            <person name="Hsu J.-L."/>
            <person name="Lin Y.-F."/>
            <person name="Huang M.-D."/>
            <person name="Li C.-Y."/>
            <person name="Huang L."/>
            <person name="Wang Z.-W."/>
            <person name="Zhao X."/>
            <person name="Zhong W.-Y."/>
            <person name="Peng D.-H."/>
            <person name="Ahmad S."/>
            <person name="Lan S."/>
            <person name="Zhang J.-S."/>
            <person name="Tsai W.-C."/>
            <person name="Van De Peer Y."/>
            <person name="Liu Z.-J."/>
        </authorList>
    </citation>
    <scope>NUCLEOTIDE SEQUENCE</scope>
    <source>
        <strain evidence="6">SCP</strain>
        <tissue evidence="6">Leaves</tissue>
    </source>
</reference>
<name>A0AAV9AL70_ACOGR</name>
<dbReference type="AlphaFoldDB" id="A0AAV9AL70"/>
<dbReference type="EMBL" id="JAUJYN010000008">
    <property type="protein sequence ID" value="KAK1264812.1"/>
    <property type="molecule type" value="Genomic_DNA"/>
</dbReference>
<dbReference type="Pfam" id="PF23603">
    <property type="entry name" value="Ubiquitin_TPR1"/>
    <property type="match status" value="1"/>
</dbReference>
<evidence type="ECO:0000259" key="4">
    <source>
        <dbReference type="PROSITE" id="PS50090"/>
    </source>
</evidence>
<feature type="region of interest" description="Disordered" evidence="2">
    <location>
        <begin position="152"/>
        <end position="230"/>
    </location>
</feature>
<dbReference type="InterPro" id="IPR001005">
    <property type="entry name" value="SANT/Myb"/>
</dbReference>
<dbReference type="InterPro" id="IPR009057">
    <property type="entry name" value="Homeodomain-like_sf"/>
</dbReference>
<dbReference type="Proteomes" id="UP001179952">
    <property type="component" value="Unassembled WGS sequence"/>
</dbReference>
<dbReference type="InterPro" id="IPR031105">
    <property type="entry name" value="TRP_plant"/>
</dbReference>
<sequence length="647" mass="70618">MVLEKRLDYVFNGYQVPKGSRSARGKSVARRKAEDNGMLAFELLATVAGKLLSGEGNDTLTNIEVGNSRRVIEEKPLKTEHCEWGRCDEGAFVSNVGSPRRSPKYARKNYISTSSGEVSCAPFKNSCVGKAKIRGNVGGFCNHSGSMLGNRNEGHSHSYSGSHDGKSGDLMEEDVKPSPALGSSDSSVEVPPYPVFTPKRSSFPNYLGRDDDENSSGCTQPGKVNAKKAYRPQRIGDRRIRRLLASKHWKAPPLTSTDGELSNTGMKPVYRWKKMCSARQRTGHQTCAPFKKRKLVGTCSTSTSEGGISSEYVSGPPEKFIKGEASDSIASVHGVHGASSSFAGQKSSTNSGDFRVKLNIKSFRVPELFIEIPENATVGSLKRMVMEAVTTILGGGLRVGVLLQGKNIRDDNKTLLQAGISHNDKIDSLGFTLEPNTTHAPPPLESSEQPALLLPCNASEPLSRLSASPVPDPVEVPAVSPDPPLAITGNFIESDHDSAPSPLEVSLDKTSPNSLALVPVPEMNVEALAVVPFHQKSRRSELVQRRIRRPFSVSEVKALVQAVEKLGTGRWRDVKLRAFDNAKHRTYVDLKDKWKTLVHTAKISPQQRRGEPVPQDLLDRVLSAHAYWSQQQSRLQIKLQSEACLLL</sequence>
<evidence type="ECO:0000256" key="1">
    <source>
        <dbReference type="ARBA" id="ARBA00023125"/>
    </source>
</evidence>
<feature type="domain" description="Myb-like" evidence="4">
    <location>
        <begin position="543"/>
        <end position="598"/>
    </location>
</feature>
<proteinExistence type="predicted"/>
<dbReference type="GO" id="GO:0042162">
    <property type="term" value="F:telomeric DNA binding"/>
    <property type="evidence" value="ECO:0007669"/>
    <property type="project" value="UniProtKB-ARBA"/>
</dbReference>
<dbReference type="PROSITE" id="PS50090">
    <property type="entry name" value="MYB_LIKE"/>
    <property type="match status" value="1"/>
</dbReference>
<evidence type="ECO:0000313" key="7">
    <source>
        <dbReference type="Proteomes" id="UP001179952"/>
    </source>
</evidence>
<dbReference type="SMART" id="SM00717">
    <property type="entry name" value="SANT"/>
    <property type="match status" value="1"/>
</dbReference>
<dbReference type="PANTHER" id="PTHR21717">
    <property type="entry name" value="TELOMERIC REPEAT BINDING PROTEIN"/>
    <property type="match status" value="1"/>
</dbReference>
<gene>
    <name evidence="6" type="ORF">QJS04_geneDACA011297</name>
</gene>
<keyword evidence="7" id="KW-1185">Reference proteome</keyword>
<dbReference type="InterPro" id="IPR029071">
    <property type="entry name" value="Ubiquitin-like_domsf"/>
</dbReference>
<dbReference type="SUPFAM" id="SSF54236">
    <property type="entry name" value="Ubiquitin-like"/>
    <property type="match status" value="1"/>
</dbReference>
<evidence type="ECO:0000259" key="3">
    <source>
        <dbReference type="PROSITE" id="PS50053"/>
    </source>
</evidence>
<dbReference type="SUPFAM" id="SSF46689">
    <property type="entry name" value="Homeodomain-like"/>
    <property type="match status" value="1"/>
</dbReference>